<protein>
    <submittedName>
        <fullName evidence="1">Uncharacterized protein</fullName>
    </submittedName>
</protein>
<sequence>MKKNRMRNYRNKSTFLMNNDYWLNSKVVIETCLPTASSTGGRPKSLFESSAKRTKLRKVSPLVESRELSEYAYATQVKFRKSGKRDVADVMVIITSIPKRSSKEKRAYQNMREKNISNYSSDEALALMISAKLFKKQYMLMRAGALTKGASIYPTYHDIIAAEKRCYPTDSDRITTESFSEIKLRVIVGLTIKRLCLVKNKVIIQLVESDNYNLENAVIVFKWGCDGSGGQSRYKQKSLNLISKMLMS</sequence>
<dbReference type="EMBL" id="BGPR01000056">
    <property type="protein sequence ID" value="GBL87847.1"/>
    <property type="molecule type" value="Genomic_DNA"/>
</dbReference>
<accession>A0A4Y2B7S9</accession>
<gene>
    <name evidence="1" type="ORF">AVEN_192028_1</name>
</gene>
<dbReference type="AlphaFoldDB" id="A0A4Y2B7S9"/>
<proteinExistence type="predicted"/>
<organism evidence="1 2">
    <name type="scientific">Araneus ventricosus</name>
    <name type="common">Orbweaver spider</name>
    <name type="synonym">Epeira ventricosa</name>
    <dbReference type="NCBI Taxonomy" id="182803"/>
    <lineage>
        <taxon>Eukaryota</taxon>
        <taxon>Metazoa</taxon>
        <taxon>Ecdysozoa</taxon>
        <taxon>Arthropoda</taxon>
        <taxon>Chelicerata</taxon>
        <taxon>Arachnida</taxon>
        <taxon>Araneae</taxon>
        <taxon>Araneomorphae</taxon>
        <taxon>Entelegynae</taxon>
        <taxon>Araneoidea</taxon>
        <taxon>Araneidae</taxon>
        <taxon>Araneus</taxon>
    </lineage>
</organism>
<keyword evidence="2" id="KW-1185">Reference proteome</keyword>
<comment type="caution">
    <text evidence="1">The sequence shown here is derived from an EMBL/GenBank/DDBJ whole genome shotgun (WGS) entry which is preliminary data.</text>
</comment>
<reference evidence="1 2" key="1">
    <citation type="journal article" date="2019" name="Sci. Rep.">
        <title>Orb-weaving spider Araneus ventricosus genome elucidates the spidroin gene catalogue.</title>
        <authorList>
            <person name="Kono N."/>
            <person name="Nakamura H."/>
            <person name="Ohtoshi R."/>
            <person name="Moran D.A.P."/>
            <person name="Shinohara A."/>
            <person name="Yoshida Y."/>
            <person name="Fujiwara M."/>
            <person name="Mori M."/>
            <person name="Tomita M."/>
            <person name="Arakawa K."/>
        </authorList>
    </citation>
    <scope>NUCLEOTIDE SEQUENCE [LARGE SCALE GENOMIC DNA]</scope>
</reference>
<evidence type="ECO:0000313" key="1">
    <source>
        <dbReference type="EMBL" id="GBL87847.1"/>
    </source>
</evidence>
<name>A0A4Y2B7S9_ARAVE</name>
<dbReference type="OrthoDB" id="8193306at2759"/>
<evidence type="ECO:0000313" key="2">
    <source>
        <dbReference type="Proteomes" id="UP000499080"/>
    </source>
</evidence>
<dbReference type="Proteomes" id="UP000499080">
    <property type="component" value="Unassembled WGS sequence"/>
</dbReference>